<protein>
    <submittedName>
        <fullName evidence="1">Uncharacterized protein</fullName>
    </submittedName>
</protein>
<evidence type="ECO:0000313" key="2">
    <source>
        <dbReference type="Proteomes" id="UP001162992"/>
    </source>
</evidence>
<name>A0ACC2DRN4_DIPCM</name>
<accession>A0ACC2DRN4</accession>
<gene>
    <name evidence="1" type="ORF">O6H91_05G104900</name>
</gene>
<reference evidence="2" key="1">
    <citation type="journal article" date="2024" name="Proc. Natl. Acad. Sci. U.S.A.">
        <title>Extraordinary preservation of gene collinearity over three hundred million years revealed in homosporous lycophytes.</title>
        <authorList>
            <person name="Li C."/>
            <person name="Wickell D."/>
            <person name="Kuo L.Y."/>
            <person name="Chen X."/>
            <person name="Nie B."/>
            <person name="Liao X."/>
            <person name="Peng D."/>
            <person name="Ji J."/>
            <person name="Jenkins J."/>
            <person name="Williams M."/>
            <person name="Shu S."/>
            <person name="Plott C."/>
            <person name="Barry K."/>
            <person name="Rajasekar S."/>
            <person name="Grimwood J."/>
            <person name="Han X."/>
            <person name="Sun S."/>
            <person name="Hou Z."/>
            <person name="He W."/>
            <person name="Dai G."/>
            <person name="Sun C."/>
            <person name="Schmutz J."/>
            <person name="Leebens-Mack J.H."/>
            <person name="Li F.W."/>
            <person name="Wang L."/>
        </authorList>
    </citation>
    <scope>NUCLEOTIDE SEQUENCE [LARGE SCALE GENOMIC DNA]</scope>
    <source>
        <strain evidence="2">cv. PW_Plant_1</strain>
    </source>
</reference>
<evidence type="ECO:0000313" key="1">
    <source>
        <dbReference type="EMBL" id="KAJ7556935.1"/>
    </source>
</evidence>
<organism evidence="1 2">
    <name type="scientific">Diphasiastrum complanatum</name>
    <name type="common">Issler's clubmoss</name>
    <name type="synonym">Lycopodium complanatum</name>
    <dbReference type="NCBI Taxonomy" id="34168"/>
    <lineage>
        <taxon>Eukaryota</taxon>
        <taxon>Viridiplantae</taxon>
        <taxon>Streptophyta</taxon>
        <taxon>Embryophyta</taxon>
        <taxon>Tracheophyta</taxon>
        <taxon>Lycopodiopsida</taxon>
        <taxon>Lycopodiales</taxon>
        <taxon>Lycopodiaceae</taxon>
        <taxon>Lycopodioideae</taxon>
        <taxon>Diphasiastrum</taxon>
    </lineage>
</organism>
<proteinExistence type="predicted"/>
<sequence>MRSFSSDTSTGGTQACCCCKICKLKYYASHFLCIAKNFKVEKKRHLCVRMGSRMKEDEKCEKIIRGLSKREENRKCINCGALGPQYVCTNFSIFVCTNCSGLHREFTHRVKSISMAKFTAGEVAALQAGGNQRGRESFLKTWDPQRHPLPDSSSPDKLRDFIKAVYVDRRYAEDMPPQRGKQAQPPKELHTSSFGSTHNGGPTAGSDLTLKQANFGSLIDFGADSDIPAAAVQPDPFGITSLQPPAQPAAAVQSDSFGITSLQPPVQPAAAVQSDPFVSLLQPPAQPSSAGWASFDMNSSSEPKAEAVPGMGTPVGFADPFRTIRSGVQGLATVATPAIDSWPSSLQQWGSVHPAMVTHPSDQSLQVPGQIDIQLAQKGPAHAAIPFPAQNQEIQRPPVPNNGRSAISEDLFTPFAQTSFARSGMHLGQQFPMGGSNFMPFGSALPGGYSQGSFQGYGQHPKSKNPFDLPEETTPPTGAFSNMATLQAALSTVPSEPFPDSGIRSANPLWSQTAGVNQPPSFFPSPGSGGGFFNQQPSTFMPPVLQQYSFTSAPRPDQSAGYQHGAQIFVPASGFSVPQSSTHPIGGNPFG</sequence>
<dbReference type="Proteomes" id="UP001162992">
    <property type="component" value="Chromosome 5"/>
</dbReference>
<dbReference type="EMBL" id="CM055096">
    <property type="protein sequence ID" value="KAJ7556935.1"/>
    <property type="molecule type" value="Genomic_DNA"/>
</dbReference>
<comment type="caution">
    <text evidence="1">The sequence shown here is derived from an EMBL/GenBank/DDBJ whole genome shotgun (WGS) entry which is preliminary data.</text>
</comment>
<keyword evidence="2" id="KW-1185">Reference proteome</keyword>